<keyword evidence="3" id="KW-0472">Membrane</keyword>
<dbReference type="InterPro" id="IPR011990">
    <property type="entry name" value="TPR-like_helical_dom_sf"/>
</dbReference>
<evidence type="ECO:0000256" key="1">
    <source>
        <dbReference type="PROSITE-ProRule" id="PRU00339"/>
    </source>
</evidence>
<accession>A0A8J3I6H8</accession>
<sequence>MNYSNSGVSGSDYATPPPVDQTVFNPYASFSGQYPQTAPKTPKPPKEPGKLARPLPIWALILGLVLIVALMVVLHLTGSDWAAGAAHAGTAALILAFALLIALAVRAGNGLTSTLNPTRRRQIVVTLLCVLILFVQSGTELFLQNPLHIAQAHSLEDQRQWQAAIDEYGLAGQHAPDGEDQARVYGSWGLALNKAQNYSEAVKKFNIVITKYTDSSLKDEVKRAQDGDITARFALTDNLVKAGDLDNAEKNYTAIMNLSYCDISCKTKARTGDLDARFTLADQSMQRQDYTDAAVRYDAILALTYCDSACQEKGQGNAAKAYYNLAESSLKSKDYDTAVSKFDTILSQFPNTPEAKKLYGDMAKALMGQALEQRKSSCSSAIPTYQRLAKQFKNTGEGKKAQSDLNAPQTVKGKFSNTESYDFQQIGLTTGLKGNMGKDALFSKWDSAPYKVSIDGNGNFTFTGVNQGNYDLIWYSYTETSTMYYKYVEFMYHQSDMTPIYVAKVGPLCSVNMGTVTNSSFTY</sequence>
<evidence type="ECO:0000256" key="2">
    <source>
        <dbReference type="SAM" id="MobiDB-lite"/>
    </source>
</evidence>
<dbReference type="Gene3D" id="1.25.40.10">
    <property type="entry name" value="Tetratricopeptide repeat domain"/>
    <property type="match status" value="2"/>
</dbReference>
<feature type="repeat" description="TPR" evidence="1">
    <location>
        <begin position="319"/>
        <end position="352"/>
    </location>
</feature>
<name>A0A8J3I6H8_9CHLR</name>
<reference evidence="4" key="1">
    <citation type="submission" date="2020-10" db="EMBL/GenBank/DDBJ databases">
        <title>Taxonomic study of unclassified bacteria belonging to the class Ktedonobacteria.</title>
        <authorList>
            <person name="Yabe S."/>
            <person name="Wang C.M."/>
            <person name="Zheng Y."/>
            <person name="Sakai Y."/>
            <person name="Cavaletti L."/>
            <person name="Monciardini P."/>
            <person name="Donadio S."/>
        </authorList>
    </citation>
    <scope>NUCLEOTIDE SEQUENCE</scope>
    <source>
        <strain evidence="4">SOSP1-1</strain>
    </source>
</reference>
<dbReference type="SUPFAM" id="SSF48452">
    <property type="entry name" value="TPR-like"/>
    <property type="match status" value="2"/>
</dbReference>
<evidence type="ECO:0000256" key="3">
    <source>
        <dbReference type="SAM" id="Phobius"/>
    </source>
</evidence>
<keyword evidence="3" id="KW-0812">Transmembrane</keyword>
<comment type="caution">
    <text evidence="4">The sequence shown here is derived from an EMBL/GenBank/DDBJ whole genome shotgun (WGS) entry which is preliminary data.</text>
</comment>
<feature type="region of interest" description="Disordered" evidence="2">
    <location>
        <begin position="1"/>
        <end position="25"/>
    </location>
</feature>
<evidence type="ECO:0008006" key="6">
    <source>
        <dbReference type="Google" id="ProtNLM"/>
    </source>
</evidence>
<proteinExistence type="predicted"/>
<dbReference type="SMART" id="SM00028">
    <property type="entry name" value="TPR"/>
    <property type="match status" value="2"/>
</dbReference>
<keyword evidence="5" id="KW-1185">Reference proteome</keyword>
<evidence type="ECO:0000313" key="5">
    <source>
        <dbReference type="Proteomes" id="UP000612362"/>
    </source>
</evidence>
<feature type="transmembrane region" description="Helical" evidence="3">
    <location>
        <begin position="55"/>
        <end position="76"/>
    </location>
</feature>
<dbReference type="Pfam" id="PF13174">
    <property type="entry name" value="TPR_6"/>
    <property type="match status" value="1"/>
</dbReference>
<dbReference type="EMBL" id="BNJF01000005">
    <property type="protein sequence ID" value="GHO49551.1"/>
    <property type="molecule type" value="Genomic_DNA"/>
</dbReference>
<keyword evidence="3" id="KW-1133">Transmembrane helix</keyword>
<organism evidence="4 5">
    <name type="scientific">Ktedonospora formicarum</name>
    <dbReference type="NCBI Taxonomy" id="2778364"/>
    <lineage>
        <taxon>Bacteria</taxon>
        <taxon>Bacillati</taxon>
        <taxon>Chloroflexota</taxon>
        <taxon>Ktedonobacteria</taxon>
        <taxon>Ktedonobacterales</taxon>
        <taxon>Ktedonobacteraceae</taxon>
        <taxon>Ktedonospora</taxon>
    </lineage>
</organism>
<dbReference type="Proteomes" id="UP000612362">
    <property type="component" value="Unassembled WGS sequence"/>
</dbReference>
<protein>
    <recommendedName>
        <fullName evidence="6">Tetratricopeptide repeat protein</fullName>
    </recommendedName>
</protein>
<evidence type="ECO:0000313" key="4">
    <source>
        <dbReference type="EMBL" id="GHO49551.1"/>
    </source>
</evidence>
<dbReference type="PROSITE" id="PS50005">
    <property type="entry name" value="TPR"/>
    <property type="match status" value="1"/>
</dbReference>
<dbReference type="InterPro" id="IPR019734">
    <property type="entry name" value="TPR_rpt"/>
</dbReference>
<feature type="transmembrane region" description="Helical" evidence="3">
    <location>
        <begin position="123"/>
        <end position="143"/>
    </location>
</feature>
<gene>
    <name evidence="4" type="ORF">KSX_77140</name>
</gene>
<dbReference type="AlphaFoldDB" id="A0A8J3I6H8"/>
<feature type="transmembrane region" description="Helical" evidence="3">
    <location>
        <begin position="82"/>
        <end position="103"/>
    </location>
</feature>
<keyword evidence="1" id="KW-0802">TPR repeat</keyword>